<keyword evidence="6" id="KW-0238">DNA-binding</keyword>
<organism evidence="14 15">
    <name type="scientific">Butyricicoccus pullicaecorum</name>
    <dbReference type="NCBI Taxonomy" id="501571"/>
    <lineage>
        <taxon>Bacteria</taxon>
        <taxon>Bacillati</taxon>
        <taxon>Bacillota</taxon>
        <taxon>Clostridia</taxon>
        <taxon>Eubacteriales</taxon>
        <taxon>Butyricicoccaceae</taxon>
        <taxon>Butyricicoccus</taxon>
    </lineage>
</organism>
<evidence type="ECO:0000256" key="7">
    <source>
        <dbReference type="ARBA" id="ARBA00023235"/>
    </source>
</evidence>
<dbReference type="Gene3D" id="1.10.10.160">
    <property type="match status" value="1"/>
</dbReference>
<proteinExistence type="inferred from homology"/>
<dbReference type="AlphaFoldDB" id="A0A1Y4LCZ1"/>
<dbReference type="GO" id="GO:0033202">
    <property type="term" value="C:DNA helicase complex"/>
    <property type="evidence" value="ECO:0007669"/>
    <property type="project" value="TreeGrafter"/>
</dbReference>
<keyword evidence="7" id="KW-0413">Isomerase</keyword>
<dbReference type="Pfam" id="PF13361">
    <property type="entry name" value="UvrD_C"/>
    <property type="match status" value="1"/>
</dbReference>
<dbReference type="GO" id="GO:0005829">
    <property type="term" value="C:cytosol"/>
    <property type="evidence" value="ECO:0007669"/>
    <property type="project" value="TreeGrafter"/>
</dbReference>
<sequence>MEPTKFDIKFASVRKAVIEQVFSRMNDRQREAVFQTEGPLLVLAGAGSGKTTVLIHRIINILRFGHGYDSPYATPGATMEDLAFLADYMANPTPENQARAMELCAVSPAKPWEVVAITFTNKAARELQDRLTRAVGEADASAIWAYTFHTCCLRILRRDIERLGYNRTFTIYDEDDKKRVITDLIRRLKLDEKIFDARKVMGEISRAKDNLITPRTFALEQRSEFYMGRIADLYTLYEKEMRENNALDFDDIIMKTVQLLQDNPDILEHYQRKFRYVLVDEYQDTNHAQYVLTSLLAGGYQNICVVGDDDQSIYKFRGATITNILEFEKQFKNARTIRLEQNYRSTNTILDAANGLIRNNVNRKGKELWTKQEGGSKIKLHRSDTQESEAQYIAARILEGVAKGCKWSDFAILYRNNVLSNAVESAFRRNSIPYRIYKGRDFFSRAEIRDMFAYLWVIENPSDTLRLKRIINVPARKIGARSVEIAEELAAQHNTMLYDIVSHADAYSELGRGAAAMKRFGDMMQELRDMQQTASLSELYDAMLDLSGYQEALENKNDMESRSRLENIMELKSNIVEYENKAEDPSLAGFLEEMALYTDADQDEEEDDTVLMMTMHSAKGLEFPTVFLCGMEDGLFPSFRADESDEDLEEERRLCYVAITRAKQQLYLTCAERRLMYGQTRYARPSRFLQEIPAELLDSNLTERARQAEAEQAQKKAYRPRSTVNQSYRSASALQSSMTASSVPTFACGDRVMHKAFGEGMITSVKPMGGDQLLEIAFTSKGTKRLMAKSASQFMHKI</sequence>
<dbReference type="Proteomes" id="UP000195897">
    <property type="component" value="Unassembled WGS sequence"/>
</dbReference>
<evidence type="ECO:0000256" key="2">
    <source>
        <dbReference type="ARBA" id="ARBA00022741"/>
    </source>
</evidence>
<evidence type="ECO:0000313" key="15">
    <source>
        <dbReference type="Proteomes" id="UP000195897"/>
    </source>
</evidence>
<dbReference type="SUPFAM" id="SSF52540">
    <property type="entry name" value="P-loop containing nucleoside triphosphate hydrolases"/>
    <property type="match status" value="1"/>
</dbReference>
<dbReference type="EMBL" id="NFKK01000003">
    <property type="protein sequence ID" value="OUP53740.1"/>
    <property type="molecule type" value="Genomic_DNA"/>
</dbReference>
<keyword evidence="4 11" id="KW-0347">Helicase</keyword>
<feature type="binding site" evidence="11">
    <location>
        <begin position="44"/>
        <end position="51"/>
    </location>
    <ligand>
        <name>ATP</name>
        <dbReference type="ChEBI" id="CHEBI:30616"/>
    </ligand>
</feature>
<comment type="caution">
    <text evidence="14">The sequence shown here is derived from an EMBL/GenBank/DDBJ whole genome shotgun (WGS) entry which is preliminary data.</text>
</comment>
<keyword evidence="3 11" id="KW-0378">Hydrolase</keyword>
<evidence type="ECO:0000256" key="3">
    <source>
        <dbReference type="ARBA" id="ARBA00022801"/>
    </source>
</evidence>
<keyword evidence="5 11" id="KW-0067">ATP-binding</keyword>
<accession>A0A1Y4LCZ1</accession>
<dbReference type="GO" id="GO:0000725">
    <property type="term" value="P:recombinational repair"/>
    <property type="evidence" value="ECO:0007669"/>
    <property type="project" value="TreeGrafter"/>
</dbReference>
<dbReference type="InterPro" id="IPR014016">
    <property type="entry name" value="UvrD-like_ATP-bd"/>
</dbReference>
<dbReference type="GO" id="GO:0005524">
    <property type="term" value="F:ATP binding"/>
    <property type="evidence" value="ECO:0007669"/>
    <property type="project" value="UniProtKB-UniRule"/>
</dbReference>
<reference evidence="15" key="1">
    <citation type="submission" date="2017-04" db="EMBL/GenBank/DDBJ databases">
        <title>Function of individual gut microbiota members based on whole genome sequencing of pure cultures obtained from chicken caecum.</title>
        <authorList>
            <person name="Medvecky M."/>
            <person name="Cejkova D."/>
            <person name="Polansky O."/>
            <person name="Karasova D."/>
            <person name="Kubasova T."/>
            <person name="Cizek A."/>
            <person name="Rychlik I."/>
        </authorList>
    </citation>
    <scope>NUCLEOTIDE SEQUENCE [LARGE SCALE GENOMIC DNA]</scope>
    <source>
        <strain evidence="15">An180</strain>
    </source>
</reference>
<dbReference type="InterPro" id="IPR000212">
    <property type="entry name" value="DNA_helicase_UvrD/REP"/>
</dbReference>
<evidence type="ECO:0000256" key="11">
    <source>
        <dbReference type="PROSITE-ProRule" id="PRU00560"/>
    </source>
</evidence>
<comment type="catalytic activity">
    <reaction evidence="10">
        <text>ATP + H2O = ADP + phosphate + H(+)</text>
        <dbReference type="Rhea" id="RHEA:13065"/>
        <dbReference type="ChEBI" id="CHEBI:15377"/>
        <dbReference type="ChEBI" id="CHEBI:15378"/>
        <dbReference type="ChEBI" id="CHEBI:30616"/>
        <dbReference type="ChEBI" id="CHEBI:43474"/>
        <dbReference type="ChEBI" id="CHEBI:456216"/>
        <dbReference type="EC" id="5.6.2.4"/>
    </reaction>
</comment>
<feature type="domain" description="UvrD-like helicase ATP-binding" evidence="12">
    <location>
        <begin position="23"/>
        <end position="346"/>
    </location>
</feature>
<name>A0A1Y4LCZ1_9FIRM</name>
<dbReference type="GO" id="GO:0016887">
    <property type="term" value="F:ATP hydrolysis activity"/>
    <property type="evidence" value="ECO:0007669"/>
    <property type="project" value="RHEA"/>
</dbReference>
<evidence type="ECO:0000256" key="8">
    <source>
        <dbReference type="ARBA" id="ARBA00034617"/>
    </source>
</evidence>
<protein>
    <recommendedName>
        <fullName evidence="9">DNA 3'-5' helicase</fullName>
        <ecNumber evidence="9">5.6.2.4</ecNumber>
    </recommendedName>
</protein>
<dbReference type="PANTHER" id="PTHR11070">
    <property type="entry name" value="UVRD / RECB / PCRA DNA HELICASE FAMILY MEMBER"/>
    <property type="match status" value="1"/>
</dbReference>
<dbReference type="InterPro" id="IPR027417">
    <property type="entry name" value="P-loop_NTPase"/>
</dbReference>
<dbReference type="Pfam" id="PF21196">
    <property type="entry name" value="PcrA_UvrD_tudor"/>
    <property type="match status" value="1"/>
</dbReference>
<dbReference type="PROSITE" id="PS51198">
    <property type="entry name" value="UVRD_HELICASE_ATP_BIND"/>
    <property type="match status" value="1"/>
</dbReference>
<keyword evidence="2 11" id="KW-0547">Nucleotide-binding</keyword>
<dbReference type="InterPro" id="IPR013986">
    <property type="entry name" value="DExx_box_DNA_helicase_dom_sf"/>
</dbReference>
<dbReference type="Gene3D" id="1.10.486.10">
    <property type="entry name" value="PCRA, domain 4"/>
    <property type="match status" value="1"/>
</dbReference>
<evidence type="ECO:0000256" key="10">
    <source>
        <dbReference type="ARBA" id="ARBA00048988"/>
    </source>
</evidence>
<evidence type="ECO:0000259" key="12">
    <source>
        <dbReference type="PROSITE" id="PS51198"/>
    </source>
</evidence>
<dbReference type="InterPro" id="IPR014017">
    <property type="entry name" value="DNA_helicase_UvrD-like_C"/>
</dbReference>
<feature type="domain" description="UvrD-like helicase C-terminal" evidence="13">
    <location>
        <begin position="347"/>
        <end position="620"/>
    </location>
</feature>
<dbReference type="CDD" id="cd17932">
    <property type="entry name" value="DEXQc_UvrD"/>
    <property type="match status" value="1"/>
</dbReference>
<dbReference type="PROSITE" id="PS51217">
    <property type="entry name" value="UVRD_HELICASE_CTER"/>
    <property type="match status" value="1"/>
</dbReference>
<comment type="similarity">
    <text evidence="1">Belongs to the helicase family. UvrD subfamily.</text>
</comment>
<dbReference type="PANTHER" id="PTHR11070:SF2">
    <property type="entry name" value="ATP-DEPENDENT DNA HELICASE SRS2"/>
    <property type="match status" value="1"/>
</dbReference>
<dbReference type="GO" id="GO:0043138">
    <property type="term" value="F:3'-5' DNA helicase activity"/>
    <property type="evidence" value="ECO:0007669"/>
    <property type="project" value="UniProtKB-EC"/>
</dbReference>
<dbReference type="Pfam" id="PF00580">
    <property type="entry name" value="UvrD-helicase"/>
    <property type="match status" value="2"/>
</dbReference>
<dbReference type="EC" id="5.6.2.4" evidence="9"/>
<dbReference type="GO" id="GO:0003677">
    <property type="term" value="F:DNA binding"/>
    <property type="evidence" value="ECO:0007669"/>
    <property type="project" value="UniProtKB-KW"/>
</dbReference>
<evidence type="ECO:0000259" key="13">
    <source>
        <dbReference type="PROSITE" id="PS51217"/>
    </source>
</evidence>
<evidence type="ECO:0000256" key="9">
    <source>
        <dbReference type="ARBA" id="ARBA00034808"/>
    </source>
</evidence>
<dbReference type="RefSeq" id="WP_087371039.1">
    <property type="nucleotide sequence ID" value="NZ_NFKK01000003.1"/>
</dbReference>
<comment type="catalytic activity">
    <reaction evidence="8">
        <text>Couples ATP hydrolysis with the unwinding of duplex DNA by translocating in the 3'-5' direction.</text>
        <dbReference type="EC" id="5.6.2.4"/>
    </reaction>
</comment>
<dbReference type="FunFam" id="1.10.486.10:FF:000003">
    <property type="entry name" value="ATP-dependent DNA helicase"/>
    <property type="match status" value="1"/>
</dbReference>
<dbReference type="Gene3D" id="3.40.50.300">
    <property type="entry name" value="P-loop containing nucleotide triphosphate hydrolases"/>
    <property type="match status" value="3"/>
</dbReference>
<evidence type="ECO:0000256" key="5">
    <source>
        <dbReference type="ARBA" id="ARBA00022840"/>
    </source>
</evidence>
<evidence type="ECO:0000256" key="1">
    <source>
        <dbReference type="ARBA" id="ARBA00009922"/>
    </source>
</evidence>
<gene>
    <name evidence="14" type="ORF">B5F17_03915</name>
</gene>
<evidence type="ECO:0000256" key="4">
    <source>
        <dbReference type="ARBA" id="ARBA00022806"/>
    </source>
</evidence>
<evidence type="ECO:0000256" key="6">
    <source>
        <dbReference type="ARBA" id="ARBA00023125"/>
    </source>
</evidence>
<evidence type="ECO:0000313" key="14">
    <source>
        <dbReference type="EMBL" id="OUP53740.1"/>
    </source>
</evidence>